<feature type="compositionally biased region" description="Basic and acidic residues" evidence="7">
    <location>
        <begin position="339"/>
        <end position="352"/>
    </location>
</feature>
<evidence type="ECO:0000256" key="5">
    <source>
        <dbReference type="ARBA" id="ARBA00023136"/>
    </source>
</evidence>
<evidence type="ECO:0000256" key="7">
    <source>
        <dbReference type="SAM" id="MobiDB-lite"/>
    </source>
</evidence>
<dbReference type="EMBL" id="QPKB01000007">
    <property type="protein sequence ID" value="RWR89510.1"/>
    <property type="molecule type" value="Genomic_DNA"/>
</dbReference>
<keyword evidence="3 6" id="KW-0812">Transmembrane</keyword>
<evidence type="ECO:0000313" key="9">
    <source>
        <dbReference type="EMBL" id="RWR89510.1"/>
    </source>
</evidence>
<evidence type="ECO:0000313" key="10">
    <source>
        <dbReference type="Proteomes" id="UP000283530"/>
    </source>
</evidence>
<feature type="transmembrane region" description="Helical" evidence="6">
    <location>
        <begin position="315"/>
        <end position="334"/>
    </location>
</feature>
<feature type="compositionally biased region" description="Polar residues" evidence="7">
    <location>
        <begin position="354"/>
        <end position="366"/>
    </location>
</feature>
<sequence>MQSINTSTIPQMRNWKPYVFMVFVQLAYGWSSILIKLALEKGISYLVLIVYRHLFAIILLGPLAYAFERRQWSNLSFTVVLKIFFLSLLGTTVHLNLYYMGLDYTSPTVGGALSNVIPGLTFILAVLLGMEKVQIRRARGQAKLLGAVICIGGALIFTLWKGYQFKGLVGRPLISINRKDDRVGPGHDNGDWIKGSALILASHVAWSAWLILQAKVYEVYPARLTINTMICFFASLQCSLLALVFERSSSSWRLEWNIQLLAIIYSGIVNSALLYYLQTWSISVKGPVFVAMFSPLLLVDVAVFSALVFAERLHLGSLIGAFLIIVGLYCVLWGKSKDGHDAKSQGKPREESTSLDQKTQISTANPSVKCDFNQDV</sequence>
<feature type="transmembrane region" description="Helical" evidence="6">
    <location>
        <begin position="256"/>
        <end position="277"/>
    </location>
</feature>
<dbReference type="SUPFAM" id="SSF103481">
    <property type="entry name" value="Multidrug resistance efflux transporter EmrE"/>
    <property type="match status" value="2"/>
</dbReference>
<dbReference type="InterPro" id="IPR000620">
    <property type="entry name" value="EamA_dom"/>
</dbReference>
<proteinExistence type="inferred from homology"/>
<feature type="transmembrane region" description="Helical" evidence="6">
    <location>
        <begin position="79"/>
        <end position="100"/>
    </location>
</feature>
<feature type="transmembrane region" description="Helical" evidence="6">
    <location>
        <begin position="192"/>
        <end position="212"/>
    </location>
</feature>
<dbReference type="Proteomes" id="UP000283530">
    <property type="component" value="Unassembled WGS sequence"/>
</dbReference>
<comment type="caution">
    <text evidence="9">The sequence shown here is derived from an EMBL/GenBank/DDBJ whole genome shotgun (WGS) entry which is preliminary data.</text>
</comment>
<reference evidence="9 10" key="1">
    <citation type="journal article" date="2019" name="Nat. Plants">
        <title>Stout camphor tree genome fills gaps in understanding of flowering plant genome evolution.</title>
        <authorList>
            <person name="Chaw S.M."/>
            <person name="Liu Y.C."/>
            <person name="Wu Y.W."/>
            <person name="Wang H.Y."/>
            <person name="Lin C.I."/>
            <person name="Wu C.S."/>
            <person name="Ke H.M."/>
            <person name="Chang L.Y."/>
            <person name="Hsu C.Y."/>
            <person name="Yang H.T."/>
            <person name="Sudianto E."/>
            <person name="Hsu M.H."/>
            <person name="Wu K.P."/>
            <person name="Wang L.N."/>
            <person name="Leebens-Mack J.H."/>
            <person name="Tsai I.J."/>
        </authorList>
    </citation>
    <scope>NUCLEOTIDE SEQUENCE [LARGE SCALE GENOMIC DNA]</scope>
    <source>
        <strain evidence="10">cv. Chaw 1501</strain>
        <tissue evidence="9">Young leaves</tissue>
    </source>
</reference>
<feature type="transmembrane region" description="Helical" evidence="6">
    <location>
        <begin position="142"/>
        <end position="160"/>
    </location>
</feature>
<dbReference type="GO" id="GO:0016020">
    <property type="term" value="C:membrane"/>
    <property type="evidence" value="ECO:0007669"/>
    <property type="project" value="UniProtKB-SubCell"/>
</dbReference>
<protein>
    <recommendedName>
        <fullName evidence="6">WAT1-related protein</fullName>
    </recommendedName>
</protein>
<dbReference type="InterPro" id="IPR037185">
    <property type="entry name" value="EmrE-like"/>
</dbReference>
<feature type="region of interest" description="Disordered" evidence="7">
    <location>
        <begin position="339"/>
        <end position="376"/>
    </location>
</feature>
<feature type="transmembrane region" description="Helical" evidence="6">
    <location>
        <begin position="289"/>
        <end position="309"/>
    </location>
</feature>
<feature type="domain" description="EamA" evidence="8">
    <location>
        <begin position="194"/>
        <end position="332"/>
    </location>
</feature>
<evidence type="ECO:0000256" key="6">
    <source>
        <dbReference type="RuleBase" id="RU363077"/>
    </source>
</evidence>
<keyword evidence="4 6" id="KW-1133">Transmembrane helix</keyword>
<evidence type="ECO:0000256" key="4">
    <source>
        <dbReference type="ARBA" id="ARBA00022989"/>
    </source>
</evidence>
<evidence type="ECO:0000256" key="3">
    <source>
        <dbReference type="ARBA" id="ARBA00022692"/>
    </source>
</evidence>
<keyword evidence="10" id="KW-1185">Reference proteome</keyword>
<name>A0A443PFH9_9MAGN</name>
<organism evidence="9 10">
    <name type="scientific">Cinnamomum micranthum f. kanehirae</name>
    <dbReference type="NCBI Taxonomy" id="337451"/>
    <lineage>
        <taxon>Eukaryota</taxon>
        <taxon>Viridiplantae</taxon>
        <taxon>Streptophyta</taxon>
        <taxon>Embryophyta</taxon>
        <taxon>Tracheophyta</taxon>
        <taxon>Spermatophyta</taxon>
        <taxon>Magnoliopsida</taxon>
        <taxon>Magnoliidae</taxon>
        <taxon>Laurales</taxon>
        <taxon>Lauraceae</taxon>
        <taxon>Cinnamomum</taxon>
    </lineage>
</organism>
<dbReference type="InterPro" id="IPR030184">
    <property type="entry name" value="WAT1-related"/>
</dbReference>
<keyword evidence="5 6" id="KW-0472">Membrane</keyword>
<dbReference type="Pfam" id="PF00892">
    <property type="entry name" value="EamA"/>
    <property type="match status" value="2"/>
</dbReference>
<accession>A0A443PFH9</accession>
<comment type="subcellular location">
    <subcellularLocation>
        <location evidence="1 6">Membrane</location>
        <topology evidence="1 6">Multi-pass membrane protein</topology>
    </subcellularLocation>
</comment>
<dbReference type="GO" id="GO:0022857">
    <property type="term" value="F:transmembrane transporter activity"/>
    <property type="evidence" value="ECO:0007669"/>
    <property type="project" value="InterPro"/>
</dbReference>
<feature type="transmembrane region" description="Helical" evidence="6">
    <location>
        <begin position="112"/>
        <end position="130"/>
    </location>
</feature>
<gene>
    <name evidence="9" type="ORF">CKAN_01857000</name>
</gene>
<feature type="transmembrane region" description="Helical" evidence="6">
    <location>
        <begin position="45"/>
        <end position="67"/>
    </location>
</feature>
<dbReference type="AlphaFoldDB" id="A0A443PFH9"/>
<comment type="similarity">
    <text evidence="2 6">Belongs to the drug/metabolite transporter (DMT) superfamily. Plant drug/metabolite exporter (P-DME) (TC 2.A.7.4) family.</text>
</comment>
<evidence type="ECO:0000256" key="2">
    <source>
        <dbReference type="ARBA" id="ARBA00007635"/>
    </source>
</evidence>
<feature type="transmembrane region" description="Helical" evidence="6">
    <location>
        <begin position="18"/>
        <end position="39"/>
    </location>
</feature>
<dbReference type="OrthoDB" id="1728340at2759"/>
<evidence type="ECO:0000256" key="1">
    <source>
        <dbReference type="ARBA" id="ARBA00004141"/>
    </source>
</evidence>
<feature type="transmembrane region" description="Helical" evidence="6">
    <location>
        <begin position="224"/>
        <end position="244"/>
    </location>
</feature>
<feature type="domain" description="EamA" evidence="8">
    <location>
        <begin position="18"/>
        <end position="157"/>
    </location>
</feature>
<evidence type="ECO:0000259" key="8">
    <source>
        <dbReference type="Pfam" id="PF00892"/>
    </source>
</evidence>
<dbReference type="PANTHER" id="PTHR31218">
    <property type="entry name" value="WAT1-RELATED PROTEIN"/>
    <property type="match status" value="1"/>
</dbReference>